<evidence type="ECO:0000256" key="1">
    <source>
        <dbReference type="ARBA" id="ARBA00023015"/>
    </source>
</evidence>
<dbReference type="Gene3D" id="3.40.1410.10">
    <property type="entry name" value="Chorismate lyase-like"/>
    <property type="match status" value="1"/>
</dbReference>
<dbReference type="PANTHER" id="PTHR44846:SF1">
    <property type="entry name" value="MANNOSYL-D-GLYCERATE TRANSPORT_METABOLISM SYSTEM REPRESSOR MNGR-RELATED"/>
    <property type="match status" value="1"/>
</dbReference>
<dbReference type="GO" id="GO:0045892">
    <property type="term" value="P:negative regulation of DNA-templated transcription"/>
    <property type="evidence" value="ECO:0007669"/>
    <property type="project" value="TreeGrafter"/>
</dbReference>
<sequence>MIAHAPSTEIPRYQEIVSILLKEIDGGAYRVGDRMPTEFDLCARFDVSRHTVREALRKLEDMGLISRRPGAGTVLAATTPDSRYINSISSLDELMQYASATRLEVLRSEPIEADAGLAALLDCEPGTPWVRVDAQRWAADTRMPFCLTILYVRGDFADIVPKVGREQVAVYRMIEESHGVTVREVTQDIEGVVLDADTIAALGVPSGSAGLRITRLYLGADGQVFEGAINIHPADRFRYSMRLQRQSDPPSGRKGTRS</sequence>
<dbReference type="InterPro" id="IPR036390">
    <property type="entry name" value="WH_DNA-bd_sf"/>
</dbReference>
<protein>
    <recommendedName>
        <fullName evidence="4">HTH gntR-type domain-containing protein</fullName>
    </recommendedName>
</protein>
<dbReference type="SUPFAM" id="SSF64288">
    <property type="entry name" value="Chorismate lyase-like"/>
    <property type="match status" value="1"/>
</dbReference>
<dbReference type="OrthoDB" id="7339934at2"/>
<dbReference type="GO" id="GO:0003700">
    <property type="term" value="F:DNA-binding transcription factor activity"/>
    <property type="evidence" value="ECO:0007669"/>
    <property type="project" value="InterPro"/>
</dbReference>
<feature type="domain" description="HTH gntR-type" evidence="4">
    <location>
        <begin position="10"/>
        <end position="78"/>
    </location>
</feature>
<name>W9GVH1_9PROT</name>
<dbReference type="CDD" id="cd07377">
    <property type="entry name" value="WHTH_GntR"/>
    <property type="match status" value="1"/>
</dbReference>
<keyword evidence="6" id="KW-1185">Reference proteome</keyword>
<evidence type="ECO:0000256" key="3">
    <source>
        <dbReference type="ARBA" id="ARBA00023163"/>
    </source>
</evidence>
<dbReference type="InterPro" id="IPR036388">
    <property type="entry name" value="WH-like_DNA-bd_sf"/>
</dbReference>
<dbReference type="InterPro" id="IPR011663">
    <property type="entry name" value="UTRA"/>
</dbReference>
<dbReference type="STRING" id="1385369.N825_09465"/>
<reference evidence="5 6" key="1">
    <citation type="submission" date="2013-08" db="EMBL/GenBank/DDBJ databases">
        <title>The genome sequence of Skermanella stibiiresistens.</title>
        <authorList>
            <person name="Zhu W."/>
            <person name="Wang G."/>
        </authorList>
    </citation>
    <scope>NUCLEOTIDE SEQUENCE [LARGE SCALE GENOMIC DNA]</scope>
    <source>
        <strain evidence="5 6">SB22</strain>
    </source>
</reference>
<dbReference type="Gene3D" id="1.10.10.10">
    <property type="entry name" value="Winged helix-like DNA-binding domain superfamily/Winged helix DNA-binding domain"/>
    <property type="match status" value="1"/>
</dbReference>
<dbReference type="EMBL" id="AVFL01000023">
    <property type="protein sequence ID" value="EWY37799.1"/>
    <property type="molecule type" value="Genomic_DNA"/>
</dbReference>
<dbReference type="AlphaFoldDB" id="W9GVH1"/>
<dbReference type="GO" id="GO:0003677">
    <property type="term" value="F:DNA binding"/>
    <property type="evidence" value="ECO:0007669"/>
    <property type="project" value="UniProtKB-KW"/>
</dbReference>
<dbReference type="Pfam" id="PF07702">
    <property type="entry name" value="UTRA"/>
    <property type="match status" value="1"/>
</dbReference>
<dbReference type="PRINTS" id="PR00035">
    <property type="entry name" value="HTHGNTR"/>
</dbReference>
<dbReference type="InterPro" id="IPR050679">
    <property type="entry name" value="Bact_HTH_transcr_reg"/>
</dbReference>
<evidence type="ECO:0000313" key="5">
    <source>
        <dbReference type="EMBL" id="EWY37799.1"/>
    </source>
</evidence>
<keyword evidence="3" id="KW-0804">Transcription</keyword>
<gene>
    <name evidence="5" type="ORF">N825_09465</name>
</gene>
<dbReference type="SMART" id="SM00866">
    <property type="entry name" value="UTRA"/>
    <property type="match status" value="1"/>
</dbReference>
<accession>W9GVH1</accession>
<keyword evidence="1" id="KW-0805">Transcription regulation</keyword>
<organism evidence="5 6">
    <name type="scientific">Skermanella stibiiresistens SB22</name>
    <dbReference type="NCBI Taxonomy" id="1385369"/>
    <lineage>
        <taxon>Bacteria</taxon>
        <taxon>Pseudomonadati</taxon>
        <taxon>Pseudomonadota</taxon>
        <taxon>Alphaproteobacteria</taxon>
        <taxon>Rhodospirillales</taxon>
        <taxon>Azospirillaceae</taxon>
        <taxon>Skermanella</taxon>
    </lineage>
</organism>
<evidence type="ECO:0000313" key="6">
    <source>
        <dbReference type="Proteomes" id="UP000019486"/>
    </source>
</evidence>
<dbReference type="Pfam" id="PF00392">
    <property type="entry name" value="GntR"/>
    <property type="match status" value="1"/>
</dbReference>
<proteinExistence type="predicted"/>
<evidence type="ECO:0000259" key="4">
    <source>
        <dbReference type="PROSITE" id="PS50949"/>
    </source>
</evidence>
<dbReference type="Proteomes" id="UP000019486">
    <property type="component" value="Unassembled WGS sequence"/>
</dbReference>
<dbReference type="SUPFAM" id="SSF46785">
    <property type="entry name" value="Winged helix' DNA-binding domain"/>
    <property type="match status" value="1"/>
</dbReference>
<evidence type="ECO:0000256" key="2">
    <source>
        <dbReference type="ARBA" id="ARBA00023125"/>
    </source>
</evidence>
<keyword evidence="2" id="KW-0238">DNA-binding</keyword>
<dbReference type="RefSeq" id="WP_051513051.1">
    <property type="nucleotide sequence ID" value="NZ_AVFL01000023.1"/>
</dbReference>
<dbReference type="PROSITE" id="PS50949">
    <property type="entry name" value="HTH_GNTR"/>
    <property type="match status" value="1"/>
</dbReference>
<dbReference type="PANTHER" id="PTHR44846">
    <property type="entry name" value="MANNOSYL-D-GLYCERATE TRANSPORT/METABOLISM SYSTEM REPRESSOR MNGR-RELATED"/>
    <property type="match status" value="1"/>
</dbReference>
<dbReference type="SMART" id="SM00345">
    <property type="entry name" value="HTH_GNTR"/>
    <property type="match status" value="1"/>
</dbReference>
<comment type="caution">
    <text evidence="5">The sequence shown here is derived from an EMBL/GenBank/DDBJ whole genome shotgun (WGS) entry which is preliminary data.</text>
</comment>
<dbReference type="InterPro" id="IPR000524">
    <property type="entry name" value="Tscrpt_reg_HTH_GntR"/>
</dbReference>
<dbReference type="InterPro" id="IPR028978">
    <property type="entry name" value="Chorismate_lyase_/UTRA_dom_sf"/>
</dbReference>